<dbReference type="InterPro" id="IPR045990">
    <property type="entry name" value="DUF5946"/>
</dbReference>
<evidence type="ECO:0000313" key="1">
    <source>
        <dbReference type="EMBL" id="CAA9457256.1"/>
    </source>
</evidence>
<dbReference type="Pfam" id="PF19371">
    <property type="entry name" value="DUF5946"/>
    <property type="match status" value="1"/>
</dbReference>
<proteinExistence type="predicted"/>
<sequence length="169" mass="18903">MVSKNLQTCPGCGVMLPAIGGSTHRYIGASPGCWSAFGEISEKEYGDFRYARVHGLTVDTYCAQHPGEPSPQAVRSVAVHLVGLCLQMERDLRPDELYAVHKRISSLAKKREKSIHWLNPPTSLGETTILYVLDASGPDEHAGRVREWARSVWEAWSPHHETVRRWAKL</sequence>
<gene>
    <name evidence="1" type="ORF">AVDCRST_MAG25-287</name>
</gene>
<organism evidence="1">
    <name type="scientific">uncultured Rubrobacteraceae bacterium</name>
    <dbReference type="NCBI Taxonomy" id="349277"/>
    <lineage>
        <taxon>Bacteria</taxon>
        <taxon>Bacillati</taxon>
        <taxon>Actinomycetota</taxon>
        <taxon>Rubrobacteria</taxon>
        <taxon>Rubrobacterales</taxon>
        <taxon>Rubrobacteraceae</taxon>
        <taxon>environmental samples</taxon>
    </lineage>
</organism>
<name>A0A6J4QZW6_9ACTN</name>
<accession>A0A6J4QZW6</accession>
<dbReference type="AlphaFoldDB" id="A0A6J4QZW6"/>
<dbReference type="EMBL" id="CADCVI010000021">
    <property type="protein sequence ID" value="CAA9457256.1"/>
    <property type="molecule type" value="Genomic_DNA"/>
</dbReference>
<reference evidence="1" key="1">
    <citation type="submission" date="2020-02" db="EMBL/GenBank/DDBJ databases">
        <authorList>
            <person name="Meier V. D."/>
        </authorList>
    </citation>
    <scope>NUCLEOTIDE SEQUENCE</scope>
    <source>
        <strain evidence="1">AVDCRST_MAG25</strain>
    </source>
</reference>
<protein>
    <submittedName>
        <fullName evidence="1">Uncharacterized protein</fullName>
    </submittedName>
</protein>